<dbReference type="Pfam" id="PF08281">
    <property type="entry name" value="Sigma70_r4_2"/>
    <property type="match status" value="1"/>
</dbReference>
<proteinExistence type="inferred from homology"/>
<comment type="caution">
    <text evidence="7">The sequence shown here is derived from an EMBL/GenBank/DDBJ whole genome shotgun (WGS) entry which is preliminary data.</text>
</comment>
<dbReference type="SUPFAM" id="SSF88659">
    <property type="entry name" value="Sigma3 and sigma4 domains of RNA polymerase sigma factors"/>
    <property type="match status" value="1"/>
</dbReference>
<dbReference type="NCBIfam" id="NF007228">
    <property type="entry name" value="PRK09646.1"/>
    <property type="match status" value="1"/>
</dbReference>
<keyword evidence="4" id="KW-0804">Transcription</keyword>
<feature type="domain" description="RNA polymerase sigma factor 70 region 4 type 2" evidence="6">
    <location>
        <begin position="191"/>
        <end position="243"/>
    </location>
</feature>
<evidence type="ECO:0000256" key="1">
    <source>
        <dbReference type="ARBA" id="ARBA00010641"/>
    </source>
</evidence>
<dbReference type="InterPro" id="IPR014284">
    <property type="entry name" value="RNA_pol_sigma-70_dom"/>
</dbReference>
<dbReference type="NCBIfam" id="TIGR02937">
    <property type="entry name" value="sigma70-ECF"/>
    <property type="match status" value="1"/>
</dbReference>
<feature type="domain" description="RNA polymerase sigma-70 region 2" evidence="5">
    <location>
        <begin position="92"/>
        <end position="158"/>
    </location>
</feature>
<evidence type="ECO:0000256" key="4">
    <source>
        <dbReference type="ARBA" id="ARBA00023163"/>
    </source>
</evidence>
<name>A0ABN2SKN3_9ACTN</name>
<evidence type="ECO:0000259" key="6">
    <source>
        <dbReference type="Pfam" id="PF08281"/>
    </source>
</evidence>
<evidence type="ECO:0000256" key="2">
    <source>
        <dbReference type="ARBA" id="ARBA00023015"/>
    </source>
</evidence>
<dbReference type="Gene3D" id="1.10.1740.10">
    <property type="match status" value="1"/>
</dbReference>
<organism evidence="7 8">
    <name type="scientific">Nocardiopsis rhodophaea</name>
    <dbReference type="NCBI Taxonomy" id="280238"/>
    <lineage>
        <taxon>Bacteria</taxon>
        <taxon>Bacillati</taxon>
        <taxon>Actinomycetota</taxon>
        <taxon>Actinomycetes</taxon>
        <taxon>Streptosporangiales</taxon>
        <taxon>Nocardiopsidaceae</taxon>
        <taxon>Nocardiopsis</taxon>
    </lineage>
</organism>
<dbReference type="InterPro" id="IPR036388">
    <property type="entry name" value="WH-like_DNA-bd_sf"/>
</dbReference>
<evidence type="ECO:0000256" key="3">
    <source>
        <dbReference type="ARBA" id="ARBA00023082"/>
    </source>
</evidence>
<dbReference type="Gene3D" id="1.10.10.10">
    <property type="entry name" value="Winged helix-like DNA-binding domain superfamily/Winged helix DNA-binding domain"/>
    <property type="match status" value="1"/>
</dbReference>
<dbReference type="EMBL" id="BAAAPC010000004">
    <property type="protein sequence ID" value="GAA1988428.1"/>
    <property type="molecule type" value="Genomic_DNA"/>
</dbReference>
<keyword evidence="3" id="KW-0731">Sigma factor</keyword>
<keyword evidence="8" id="KW-1185">Reference proteome</keyword>
<evidence type="ECO:0000313" key="7">
    <source>
        <dbReference type="EMBL" id="GAA1988428.1"/>
    </source>
</evidence>
<dbReference type="SUPFAM" id="SSF88946">
    <property type="entry name" value="Sigma2 domain of RNA polymerase sigma factors"/>
    <property type="match status" value="1"/>
</dbReference>
<protein>
    <submittedName>
        <fullName evidence="7">Uncharacterized protein</fullName>
    </submittedName>
</protein>
<dbReference type="InterPro" id="IPR013325">
    <property type="entry name" value="RNA_pol_sigma_r2"/>
</dbReference>
<dbReference type="Proteomes" id="UP001501585">
    <property type="component" value="Unassembled WGS sequence"/>
</dbReference>
<dbReference type="InterPro" id="IPR013249">
    <property type="entry name" value="RNA_pol_sigma70_r4_t2"/>
</dbReference>
<dbReference type="PANTHER" id="PTHR43133:SF66">
    <property type="entry name" value="ECF RNA POLYMERASE SIGMA FACTOR SIGK"/>
    <property type="match status" value="1"/>
</dbReference>
<dbReference type="InterPro" id="IPR007627">
    <property type="entry name" value="RNA_pol_sigma70_r2"/>
</dbReference>
<accession>A0ABN2SKN3</accession>
<evidence type="ECO:0000259" key="5">
    <source>
        <dbReference type="Pfam" id="PF04542"/>
    </source>
</evidence>
<dbReference type="InterPro" id="IPR039425">
    <property type="entry name" value="RNA_pol_sigma-70-like"/>
</dbReference>
<gene>
    <name evidence="7" type="ORF">GCM10009799_12610</name>
</gene>
<reference evidence="7 8" key="1">
    <citation type="journal article" date="2019" name="Int. J. Syst. Evol. Microbiol.">
        <title>The Global Catalogue of Microorganisms (GCM) 10K type strain sequencing project: providing services to taxonomists for standard genome sequencing and annotation.</title>
        <authorList>
            <consortium name="The Broad Institute Genomics Platform"/>
            <consortium name="The Broad Institute Genome Sequencing Center for Infectious Disease"/>
            <person name="Wu L."/>
            <person name="Ma J."/>
        </authorList>
    </citation>
    <scope>NUCLEOTIDE SEQUENCE [LARGE SCALE GENOMIC DNA]</scope>
    <source>
        <strain evidence="7 8">JCM 15313</strain>
    </source>
</reference>
<comment type="similarity">
    <text evidence="1">Belongs to the sigma-70 factor family. ECF subfamily.</text>
</comment>
<sequence>MWRGNGDFGNEKINTAERGTSGVAVRIPAPNAKVKDSYAKAPGERAVAGVEQAAPVGSLPEGGGAEVHPPDDLGDLLRRTARGDLTAFEAVYRDLSGPVFGLAQRVLRDRAQAEEVTQEVFTEMWRTAARFDAERGGARSWVLTMAHRRAVDRVRSEQAAATRLEQVGRLEPDSSPVDDVPDQVEHRLEREKVRRCLRRLTEVQRETVRLTYYTGYTQREAAELLRVPLTTVKGRLRDGLIKLRDCLGVAQ</sequence>
<dbReference type="Pfam" id="PF04542">
    <property type="entry name" value="Sigma70_r2"/>
    <property type="match status" value="1"/>
</dbReference>
<dbReference type="PANTHER" id="PTHR43133">
    <property type="entry name" value="RNA POLYMERASE ECF-TYPE SIGMA FACTO"/>
    <property type="match status" value="1"/>
</dbReference>
<keyword evidence="2" id="KW-0805">Transcription regulation</keyword>
<evidence type="ECO:0000313" key="8">
    <source>
        <dbReference type="Proteomes" id="UP001501585"/>
    </source>
</evidence>
<dbReference type="CDD" id="cd06171">
    <property type="entry name" value="Sigma70_r4"/>
    <property type="match status" value="1"/>
</dbReference>
<dbReference type="InterPro" id="IPR013324">
    <property type="entry name" value="RNA_pol_sigma_r3/r4-like"/>
</dbReference>